<dbReference type="PROSITE" id="PS50800">
    <property type="entry name" value="SAP"/>
    <property type="match status" value="1"/>
</dbReference>
<keyword evidence="3" id="KW-0732">Signal</keyword>
<dbReference type="SUPFAM" id="SSF48452">
    <property type="entry name" value="TPR-like"/>
    <property type="match status" value="1"/>
</dbReference>
<feature type="signal peptide" evidence="3">
    <location>
        <begin position="1"/>
        <end position="26"/>
    </location>
</feature>
<dbReference type="EMBL" id="HBHQ01024211">
    <property type="protein sequence ID" value="CAD9824475.1"/>
    <property type="molecule type" value="Transcribed_RNA"/>
</dbReference>
<dbReference type="AlphaFoldDB" id="A0A6T7JHL0"/>
<reference evidence="5" key="1">
    <citation type="submission" date="2021-01" db="EMBL/GenBank/DDBJ databases">
        <authorList>
            <person name="Corre E."/>
            <person name="Pelletier E."/>
            <person name="Niang G."/>
            <person name="Scheremetjew M."/>
            <person name="Finn R."/>
            <person name="Kale V."/>
            <person name="Holt S."/>
            <person name="Cochrane G."/>
            <person name="Meng A."/>
            <person name="Brown T."/>
            <person name="Cohen L."/>
        </authorList>
    </citation>
    <scope>NUCLEOTIDE SEQUENCE</scope>
    <source>
        <strain evidence="5">CCMP2084</strain>
    </source>
</reference>
<proteinExistence type="predicted"/>
<evidence type="ECO:0000256" key="3">
    <source>
        <dbReference type="SAM" id="SignalP"/>
    </source>
</evidence>
<dbReference type="InterPro" id="IPR011990">
    <property type="entry name" value="TPR-like_helical_dom_sf"/>
</dbReference>
<dbReference type="InterPro" id="IPR019734">
    <property type="entry name" value="TPR_rpt"/>
</dbReference>
<evidence type="ECO:0000256" key="2">
    <source>
        <dbReference type="SAM" id="MobiDB-lite"/>
    </source>
</evidence>
<accession>A0A6T7JHL0</accession>
<evidence type="ECO:0000259" key="4">
    <source>
        <dbReference type="PROSITE" id="PS50800"/>
    </source>
</evidence>
<evidence type="ECO:0000313" key="6">
    <source>
        <dbReference type="EMBL" id="CAD9824475.1"/>
    </source>
</evidence>
<dbReference type="PROSITE" id="PS50005">
    <property type="entry name" value="TPR"/>
    <property type="match status" value="1"/>
</dbReference>
<organism evidence="5">
    <name type="scientific">Attheya septentrionalis</name>
    <dbReference type="NCBI Taxonomy" id="420275"/>
    <lineage>
        <taxon>Eukaryota</taxon>
        <taxon>Sar</taxon>
        <taxon>Stramenopiles</taxon>
        <taxon>Ochrophyta</taxon>
        <taxon>Bacillariophyta</taxon>
        <taxon>Coscinodiscophyceae</taxon>
        <taxon>Chaetocerotophycidae</taxon>
        <taxon>Chaetocerotales</taxon>
        <taxon>Attheyaceae</taxon>
        <taxon>Attheya</taxon>
    </lineage>
</organism>
<sequence>MGGIKRYRSGAMLLPLLLWPLDFSLGALLAPTGQRSQTSAPFRRTTRLFAKDGEPKKAELTAAGRARRDEEQSRRKRRNDVVIGKTSALRDAKDFAVNPAETEKEWMRQASYVEQQVKTETDRGMRALKMLKLEEANDAFDRVYELKPNAYLWQSGLARFYLGDLTGAAERFAQNGAFYESRFGGPASEERIWRDACELKLLSGNKKLRAMKEKGKPIVAQIPDPVDPEDGDDSLGLEIRKVVRIARDLFSASVANDYATMVLARAKLRCICGDFNAQSTQADRKMWRSTSWYYLGLHYDVMGEDVEESKKCMKTALRMCPSAGKADDILLTLPLIHVATRDWYDDEEYVEIKEPYDNTRRSNSQSSFTSKKDGDTKFNPVMIESIRDSVESMRLVQLQDALRARGLKSVGSKDQLKDKLFKSLLEDMGLG</sequence>
<evidence type="ECO:0000256" key="1">
    <source>
        <dbReference type="PROSITE-ProRule" id="PRU00339"/>
    </source>
</evidence>
<evidence type="ECO:0000313" key="5">
    <source>
        <dbReference type="EMBL" id="CAD9824471.1"/>
    </source>
</evidence>
<protein>
    <recommendedName>
        <fullName evidence="4">SAP domain-containing protein</fullName>
    </recommendedName>
</protein>
<keyword evidence="1" id="KW-0802">TPR repeat</keyword>
<feature type="chain" id="PRO_5035676825" description="SAP domain-containing protein" evidence="3">
    <location>
        <begin position="27"/>
        <end position="431"/>
    </location>
</feature>
<dbReference type="EMBL" id="HBHQ01024200">
    <property type="protein sequence ID" value="CAD9824471.1"/>
    <property type="molecule type" value="Transcribed_RNA"/>
</dbReference>
<feature type="region of interest" description="Disordered" evidence="2">
    <location>
        <begin position="355"/>
        <end position="375"/>
    </location>
</feature>
<feature type="domain" description="SAP" evidence="4">
    <location>
        <begin position="390"/>
        <end position="424"/>
    </location>
</feature>
<dbReference type="Pfam" id="PF02037">
    <property type="entry name" value="SAP"/>
    <property type="match status" value="1"/>
</dbReference>
<dbReference type="InterPro" id="IPR003034">
    <property type="entry name" value="SAP_dom"/>
</dbReference>
<name>A0A6T7JHL0_9STRA</name>
<feature type="repeat" description="TPR" evidence="1">
    <location>
        <begin position="117"/>
        <end position="150"/>
    </location>
</feature>
<gene>
    <name evidence="5" type="ORF">ASEP1449_LOCUS16305</name>
    <name evidence="6" type="ORF">ASEP1449_LOCUS16309</name>
</gene>